<reference evidence="9 10" key="1">
    <citation type="submission" date="2022-12" db="EMBL/GenBank/DDBJ databases">
        <title>Dasania phycosphaerae sp. nov., isolated from particulate material of the south coast of Korea.</title>
        <authorList>
            <person name="Jiang Y."/>
        </authorList>
    </citation>
    <scope>NUCLEOTIDE SEQUENCE [LARGE SCALE GENOMIC DNA]</scope>
    <source>
        <strain evidence="9 10">GY-19</strain>
    </source>
</reference>
<dbReference type="InterPro" id="IPR000086">
    <property type="entry name" value="NUDIX_hydrolase_dom"/>
</dbReference>
<dbReference type="PANTHER" id="PTHR11839:SF18">
    <property type="entry name" value="NUDIX HYDROLASE DOMAIN-CONTAINING PROTEIN"/>
    <property type="match status" value="1"/>
</dbReference>
<name>A0A9J6RQ69_9GAMM</name>
<dbReference type="GO" id="GO:0006753">
    <property type="term" value="P:nucleoside phosphate metabolic process"/>
    <property type="evidence" value="ECO:0007669"/>
    <property type="project" value="TreeGrafter"/>
</dbReference>
<dbReference type="AlphaFoldDB" id="A0A9J6RQ69"/>
<dbReference type="Pfam" id="PF00293">
    <property type="entry name" value="NUDIX"/>
    <property type="match status" value="1"/>
</dbReference>
<comment type="catalytic activity">
    <reaction evidence="1">
        <text>GDP-alpha-D-mannose + H2O = alpha-D-mannose 1-phosphate + GMP + 2 H(+)</text>
        <dbReference type="Rhea" id="RHEA:27978"/>
        <dbReference type="ChEBI" id="CHEBI:15377"/>
        <dbReference type="ChEBI" id="CHEBI:15378"/>
        <dbReference type="ChEBI" id="CHEBI:57527"/>
        <dbReference type="ChEBI" id="CHEBI:58115"/>
        <dbReference type="ChEBI" id="CHEBI:58409"/>
    </reaction>
</comment>
<dbReference type="EMBL" id="JAPTGG010000014">
    <property type="protein sequence ID" value="MCZ0866652.1"/>
    <property type="molecule type" value="Genomic_DNA"/>
</dbReference>
<dbReference type="PANTHER" id="PTHR11839">
    <property type="entry name" value="UDP/ADP-SUGAR PYROPHOSPHATASE"/>
    <property type="match status" value="1"/>
</dbReference>
<dbReference type="RefSeq" id="WP_258332679.1">
    <property type="nucleotide sequence ID" value="NZ_JAPTGG010000014.1"/>
</dbReference>
<evidence type="ECO:0000256" key="4">
    <source>
        <dbReference type="ARBA" id="ARBA00016377"/>
    </source>
</evidence>
<gene>
    <name evidence="9" type="ORF">O0V09_15680</name>
</gene>
<keyword evidence="5 9" id="KW-0378">Hydrolase</keyword>
<dbReference type="SUPFAM" id="SSF55811">
    <property type="entry name" value="Nudix"/>
    <property type="match status" value="1"/>
</dbReference>
<sequence>MSDNKTQLPQQRGPWLKLTSQQVYDNPWITLHHETVRTPGGTEGIYGNIHFKNRAIVIVAVDDEANTWLVGQHRYTLDSFSWELPMGGGPLTVEPLLAAQRELKEETGYSAQHWQQIMRLHTSNSVTDEEAVVFLATGLQAGEQALEPSEGDLVVKKLPLSEAVTMAINGEITDALSVAALLAVDRLLTK</sequence>
<accession>A0A9J6RQ69</accession>
<evidence type="ECO:0000313" key="10">
    <source>
        <dbReference type="Proteomes" id="UP001069090"/>
    </source>
</evidence>
<evidence type="ECO:0000259" key="8">
    <source>
        <dbReference type="PROSITE" id="PS51462"/>
    </source>
</evidence>
<dbReference type="Gene3D" id="3.90.79.10">
    <property type="entry name" value="Nucleoside Triphosphate Pyrophosphohydrolase"/>
    <property type="match status" value="1"/>
</dbReference>
<dbReference type="InterPro" id="IPR015797">
    <property type="entry name" value="NUDIX_hydrolase-like_dom_sf"/>
</dbReference>
<dbReference type="Proteomes" id="UP001069090">
    <property type="component" value="Unassembled WGS sequence"/>
</dbReference>
<feature type="domain" description="Nudix hydrolase" evidence="8">
    <location>
        <begin position="51"/>
        <end position="180"/>
    </location>
</feature>
<evidence type="ECO:0000313" key="9">
    <source>
        <dbReference type="EMBL" id="MCZ0866652.1"/>
    </source>
</evidence>
<evidence type="ECO:0000256" key="2">
    <source>
        <dbReference type="ARBA" id="ARBA00001946"/>
    </source>
</evidence>
<evidence type="ECO:0000256" key="5">
    <source>
        <dbReference type="ARBA" id="ARBA00022801"/>
    </source>
</evidence>
<organism evidence="9 10">
    <name type="scientific">Dasania phycosphaerae</name>
    <dbReference type="NCBI Taxonomy" id="2950436"/>
    <lineage>
        <taxon>Bacteria</taxon>
        <taxon>Pseudomonadati</taxon>
        <taxon>Pseudomonadota</taxon>
        <taxon>Gammaproteobacteria</taxon>
        <taxon>Cellvibrionales</taxon>
        <taxon>Spongiibacteraceae</taxon>
        <taxon>Dasania</taxon>
    </lineage>
</organism>
<evidence type="ECO:0000256" key="3">
    <source>
        <dbReference type="ARBA" id="ARBA00007275"/>
    </source>
</evidence>
<comment type="cofactor">
    <cofactor evidence="2">
        <name>Mg(2+)</name>
        <dbReference type="ChEBI" id="CHEBI:18420"/>
    </cofactor>
</comment>
<protein>
    <recommendedName>
        <fullName evidence="4">GDP-mannose pyrophosphatase</fullName>
    </recommendedName>
    <alternativeName>
        <fullName evidence="6">GDP-mannose hydrolase</fullName>
    </alternativeName>
    <alternativeName>
        <fullName evidence="7">GDPMK</fullName>
    </alternativeName>
</protein>
<evidence type="ECO:0000256" key="6">
    <source>
        <dbReference type="ARBA" id="ARBA00032162"/>
    </source>
</evidence>
<evidence type="ECO:0000256" key="1">
    <source>
        <dbReference type="ARBA" id="ARBA00000847"/>
    </source>
</evidence>
<proteinExistence type="inferred from homology"/>
<dbReference type="CDD" id="cd24161">
    <property type="entry name" value="NUDIX_ADPRase_Ndx2"/>
    <property type="match status" value="1"/>
</dbReference>
<keyword evidence="10" id="KW-1185">Reference proteome</keyword>
<comment type="similarity">
    <text evidence="3">Belongs to the Nudix hydrolase family. NudK subfamily.</text>
</comment>
<dbReference type="PROSITE" id="PS51462">
    <property type="entry name" value="NUDIX"/>
    <property type="match status" value="1"/>
</dbReference>
<comment type="caution">
    <text evidence="9">The sequence shown here is derived from an EMBL/GenBank/DDBJ whole genome shotgun (WGS) entry which is preliminary data.</text>
</comment>
<dbReference type="GO" id="GO:0005829">
    <property type="term" value="C:cytosol"/>
    <property type="evidence" value="ECO:0007669"/>
    <property type="project" value="TreeGrafter"/>
</dbReference>
<evidence type="ECO:0000256" key="7">
    <source>
        <dbReference type="ARBA" id="ARBA00032272"/>
    </source>
</evidence>
<dbReference type="GO" id="GO:0019693">
    <property type="term" value="P:ribose phosphate metabolic process"/>
    <property type="evidence" value="ECO:0007669"/>
    <property type="project" value="TreeGrafter"/>
</dbReference>
<dbReference type="GO" id="GO:0016787">
    <property type="term" value="F:hydrolase activity"/>
    <property type="evidence" value="ECO:0007669"/>
    <property type="project" value="UniProtKB-KW"/>
</dbReference>